<dbReference type="EMBL" id="JABFTP020000165">
    <property type="protein sequence ID" value="KAL3284015.1"/>
    <property type="molecule type" value="Genomic_DNA"/>
</dbReference>
<dbReference type="Pfam" id="PF13424">
    <property type="entry name" value="TPR_12"/>
    <property type="match status" value="1"/>
</dbReference>
<feature type="compositionally biased region" description="Acidic residues" evidence="2">
    <location>
        <begin position="791"/>
        <end position="806"/>
    </location>
</feature>
<evidence type="ECO:0000313" key="3">
    <source>
        <dbReference type="EMBL" id="KAL3284015.1"/>
    </source>
</evidence>
<dbReference type="PANTHER" id="PTHR44117">
    <property type="entry name" value="INTRAFLAGELLAR TRANSPORT PROTEIN 88 HOMOLOG"/>
    <property type="match status" value="1"/>
</dbReference>
<feature type="repeat" description="TPR" evidence="1">
    <location>
        <begin position="212"/>
        <end position="245"/>
    </location>
</feature>
<dbReference type="InterPro" id="IPR011990">
    <property type="entry name" value="TPR-like_helical_dom_sf"/>
</dbReference>
<keyword evidence="1" id="KW-0802">TPR repeat</keyword>
<protein>
    <recommendedName>
        <fullName evidence="5">Intraflagellar transport protein 88 homolog</fullName>
    </recommendedName>
</protein>
<feature type="compositionally biased region" description="Low complexity" evidence="2">
    <location>
        <begin position="707"/>
        <end position="724"/>
    </location>
</feature>
<sequence length="806" mass="90409">MSTLKPVMHLGSATERPGTAIAPGTPFRASTGFRSGTAFKPATSFKVNDGNPRSSSRAGTSGFRPGTSVVMVSRPMTAVRGAGYTSHGKPFDPLNQAASVPVPPLELQKNDSPEEKIRQQELKIKELVEESCKAHAEGDFRRALAKAKEASNKERNLIKIQEQVGLADSHNMDLTFEVLFNLGNQYAANELYQEALNTYQMIIKNRMFSNGHRLKINMGNIYFKQGRYEMAIKMFRMALDQMSNVHKNLRIKIMHNIALVFIKMGQWYEAVTNLEYIMSEQACHRAGLHLVVCSRVLEDRDQMKNAFNSLLSVPLNMDDEDKYSLEQDNPDDGFIASVIRNDDLHTYEIQKRKEAEFCILNAAKLIAPLIEDTFSAGYDWCVAAIKKSEYARLASDLEINKAVMFLKQKQLLDAITTLKAFEKDANIAINAAVNLSFIYFLQGDYETATTYGEVVESSPVKIPEGFVNLGACFMAQGQLDKAYNCFRAALELNPNHFEATYNLGLVLKKQGRYEEALECFQRFSGSLALLPCVIYQMGNLLELVEDSEAAADTYQQLLGLVPADAEALQKLGELYDHEGDKQQAHHYHLDSFRYYPANLSVIEWLGSYYIEMQVVEKALVYFEKAAVMQPNEPKWNMMVAACHRRSGNMHRALTLYQEIHKQFPENTECLRFLVRLCSDLGMRESQDYIMELKKLEKSREVRERVNSSRPGSRRSNSGLSSRTGSGFGTVMENVSSPNSSANRNLRSSRMTSNSAGSSDSGLGNIADSTYMDPLGPQPVRPRTGAGKPLDFDDFDNEELGNDLLPE</sequence>
<dbReference type="PANTHER" id="PTHR44117:SF1">
    <property type="entry name" value="INTRAFLAGELLAR TRANSPORT PROTEIN 88 HOMOLOG"/>
    <property type="match status" value="1"/>
</dbReference>
<feature type="repeat" description="TPR" evidence="1">
    <location>
        <begin position="599"/>
        <end position="632"/>
    </location>
</feature>
<dbReference type="Pfam" id="PF13414">
    <property type="entry name" value="TPR_11"/>
    <property type="match status" value="1"/>
</dbReference>
<evidence type="ECO:0008006" key="5">
    <source>
        <dbReference type="Google" id="ProtNLM"/>
    </source>
</evidence>
<dbReference type="PROSITE" id="PS50005">
    <property type="entry name" value="TPR"/>
    <property type="match status" value="3"/>
</dbReference>
<feature type="region of interest" description="Disordered" evidence="2">
    <location>
        <begin position="1"/>
        <end position="68"/>
    </location>
</feature>
<dbReference type="SUPFAM" id="SSF48452">
    <property type="entry name" value="TPR-like"/>
    <property type="match status" value="2"/>
</dbReference>
<dbReference type="Proteomes" id="UP001516400">
    <property type="component" value="Unassembled WGS sequence"/>
</dbReference>
<dbReference type="PROSITE" id="PS50293">
    <property type="entry name" value="TPR_REGION"/>
    <property type="match status" value="1"/>
</dbReference>
<feature type="region of interest" description="Disordered" evidence="2">
    <location>
        <begin position="699"/>
        <end position="806"/>
    </location>
</feature>
<comment type="caution">
    <text evidence="3">The sequence shown here is derived from an EMBL/GenBank/DDBJ whole genome shotgun (WGS) entry which is preliminary data.</text>
</comment>
<evidence type="ECO:0000256" key="1">
    <source>
        <dbReference type="PROSITE-ProRule" id="PRU00339"/>
    </source>
</evidence>
<organism evidence="3 4">
    <name type="scientific">Cryptolaemus montrouzieri</name>
    <dbReference type="NCBI Taxonomy" id="559131"/>
    <lineage>
        <taxon>Eukaryota</taxon>
        <taxon>Metazoa</taxon>
        <taxon>Ecdysozoa</taxon>
        <taxon>Arthropoda</taxon>
        <taxon>Hexapoda</taxon>
        <taxon>Insecta</taxon>
        <taxon>Pterygota</taxon>
        <taxon>Neoptera</taxon>
        <taxon>Endopterygota</taxon>
        <taxon>Coleoptera</taxon>
        <taxon>Polyphaga</taxon>
        <taxon>Cucujiformia</taxon>
        <taxon>Coccinelloidea</taxon>
        <taxon>Coccinellidae</taxon>
        <taxon>Scymninae</taxon>
        <taxon>Scymnini</taxon>
        <taxon>Cryptolaemus</taxon>
    </lineage>
</organism>
<feature type="compositionally biased region" description="Polar residues" evidence="2">
    <location>
        <begin position="750"/>
        <end position="761"/>
    </location>
</feature>
<dbReference type="AlphaFoldDB" id="A0ABD2P0H3"/>
<name>A0ABD2P0H3_9CUCU</name>
<gene>
    <name evidence="3" type="ORF">HHI36_018185</name>
</gene>
<feature type="compositionally biased region" description="Low complexity" evidence="2">
    <location>
        <begin position="735"/>
        <end position="749"/>
    </location>
</feature>
<dbReference type="FunFam" id="1.25.40.10:FF:000468">
    <property type="entry name" value="Intraflagellar transport 88 homolog"/>
    <property type="match status" value="1"/>
</dbReference>
<reference evidence="3 4" key="1">
    <citation type="journal article" date="2021" name="BMC Biol.">
        <title>Horizontally acquired antibacterial genes associated with adaptive radiation of ladybird beetles.</title>
        <authorList>
            <person name="Li H.S."/>
            <person name="Tang X.F."/>
            <person name="Huang Y.H."/>
            <person name="Xu Z.Y."/>
            <person name="Chen M.L."/>
            <person name="Du X.Y."/>
            <person name="Qiu B.Y."/>
            <person name="Chen P.T."/>
            <person name="Zhang W."/>
            <person name="Slipinski A."/>
            <person name="Escalona H.E."/>
            <person name="Waterhouse R.M."/>
            <person name="Zwick A."/>
            <person name="Pang H."/>
        </authorList>
    </citation>
    <scope>NUCLEOTIDE SEQUENCE [LARGE SCALE GENOMIC DNA]</scope>
    <source>
        <strain evidence="3">SYSU2018</strain>
    </source>
</reference>
<dbReference type="InterPro" id="IPR019734">
    <property type="entry name" value="TPR_rpt"/>
</dbReference>
<evidence type="ECO:0000313" key="4">
    <source>
        <dbReference type="Proteomes" id="UP001516400"/>
    </source>
</evidence>
<evidence type="ECO:0000256" key="2">
    <source>
        <dbReference type="SAM" id="MobiDB-lite"/>
    </source>
</evidence>
<accession>A0ABD2P0H3</accession>
<proteinExistence type="predicted"/>
<dbReference type="Gene3D" id="1.25.40.10">
    <property type="entry name" value="Tetratricopeptide repeat domain"/>
    <property type="match status" value="3"/>
</dbReference>
<keyword evidence="4" id="KW-1185">Reference proteome</keyword>
<dbReference type="SMART" id="SM00028">
    <property type="entry name" value="TPR"/>
    <property type="match status" value="8"/>
</dbReference>
<feature type="repeat" description="TPR" evidence="1">
    <location>
        <begin position="463"/>
        <end position="496"/>
    </location>
</feature>